<dbReference type="Proteomes" id="UP001497525">
    <property type="component" value="Unassembled WGS sequence"/>
</dbReference>
<feature type="compositionally biased region" description="Polar residues" evidence="2">
    <location>
        <begin position="242"/>
        <end position="266"/>
    </location>
</feature>
<organism evidence="3 4">
    <name type="scientific">Calicophoron daubneyi</name>
    <name type="common">Rumen fluke</name>
    <name type="synonym">Paramphistomum daubneyi</name>
    <dbReference type="NCBI Taxonomy" id="300641"/>
    <lineage>
        <taxon>Eukaryota</taxon>
        <taxon>Metazoa</taxon>
        <taxon>Spiralia</taxon>
        <taxon>Lophotrochozoa</taxon>
        <taxon>Platyhelminthes</taxon>
        <taxon>Trematoda</taxon>
        <taxon>Digenea</taxon>
        <taxon>Plagiorchiida</taxon>
        <taxon>Pronocephalata</taxon>
        <taxon>Paramphistomoidea</taxon>
        <taxon>Paramphistomidae</taxon>
        <taxon>Calicophoron</taxon>
    </lineage>
</organism>
<evidence type="ECO:0000256" key="2">
    <source>
        <dbReference type="SAM" id="MobiDB-lite"/>
    </source>
</evidence>
<name>A0AAV2TGZ5_CALDB</name>
<keyword evidence="1" id="KW-0175">Coiled coil</keyword>
<proteinExistence type="predicted"/>
<gene>
    <name evidence="3" type="ORF">CDAUBV1_LOCUS9496</name>
</gene>
<comment type="caution">
    <text evidence="3">The sequence shown here is derived from an EMBL/GenBank/DDBJ whole genome shotgun (WGS) entry which is preliminary data.</text>
</comment>
<accession>A0AAV2TGZ5</accession>
<sequence>MKAMEGGRSRRIVQARQNLLCEYETLLRNIVLSERVLQGIRNKERAKPPNPPSRYPAESNGTDVHDCTRRDGRNITSLHGRNRKSSLCTSEELKHRHLKPYAPAKSNVVQHSVDLTDSVTALATQLLQDESDTIVQHSPCMISCVGVQPRCEQALQLSELLPRLNNLAIVEGNEDLLMLVHQAQGAATRILQSYESFITTPQDAISADPNPVLPQSSEGTANSKHLRSEHDEKSVQVISRDMLSSVQSSPLTSEKGTWTPPLGNNQESSSCTILDRAYVCAVREKANGSVKENDRTLRNLCTAEVQCDDKANSSAGNIHRNNSAVRMEQGRLMKKYKIQLDKLRIQLGEEQCQIRSLSVQLYETQRELEKGRIGWLQKESLLQAQLRAQHAKEVDLIKINASLRNDLRLAQYQIDQLQFRLSLIEQVKHDDKGKKWDSPLDPSCICILPKGQEQPASLGLMVGMSTLIPKFDKVLCERQLDITSRHSESSGIDLCPSPMGSSKQPSSYSDETPNRVLPLLSLANPLGSNDLTRSMKNSSAAFQTPIKKRHANEDPKPSEANTITIQAAETDNQSTCSDVSLATTVSSLRTVDELEFRNGLALLDQRINSVRSVLQPQTDVVQL</sequence>
<feature type="region of interest" description="Disordered" evidence="2">
    <location>
        <begin position="203"/>
        <end position="266"/>
    </location>
</feature>
<dbReference type="AlphaFoldDB" id="A0AAV2TGZ5"/>
<dbReference type="EMBL" id="CAXLJL010000256">
    <property type="protein sequence ID" value="CAL5135341.1"/>
    <property type="molecule type" value="Genomic_DNA"/>
</dbReference>
<feature type="region of interest" description="Disordered" evidence="2">
    <location>
        <begin position="42"/>
        <end position="80"/>
    </location>
</feature>
<feature type="coiled-coil region" evidence="1">
    <location>
        <begin position="333"/>
        <end position="360"/>
    </location>
</feature>
<evidence type="ECO:0000313" key="3">
    <source>
        <dbReference type="EMBL" id="CAL5135341.1"/>
    </source>
</evidence>
<feature type="compositionally biased region" description="Polar residues" evidence="2">
    <location>
        <begin position="499"/>
        <end position="511"/>
    </location>
</feature>
<feature type="compositionally biased region" description="Polar residues" evidence="2">
    <location>
        <begin position="213"/>
        <end position="223"/>
    </location>
</feature>
<protein>
    <submittedName>
        <fullName evidence="3">Uncharacterized protein</fullName>
    </submittedName>
</protein>
<evidence type="ECO:0000256" key="1">
    <source>
        <dbReference type="SAM" id="Coils"/>
    </source>
</evidence>
<reference evidence="3" key="1">
    <citation type="submission" date="2024-06" db="EMBL/GenBank/DDBJ databases">
        <authorList>
            <person name="Liu X."/>
            <person name="Lenzi L."/>
            <person name="Haldenby T S."/>
            <person name="Uol C."/>
        </authorList>
    </citation>
    <scope>NUCLEOTIDE SEQUENCE</scope>
</reference>
<evidence type="ECO:0000313" key="4">
    <source>
        <dbReference type="Proteomes" id="UP001497525"/>
    </source>
</evidence>
<feature type="region of interest" description="Disordered" evidence="2">
    <location>
        <begin position="487"/>
        <end position="512"/>
    </location>
</feature>
<feature type="compositionally biased region" description="Basic and acidic residues" evidence="2">
    <location>
        <begin position="63"/>
        <end position="73"/>
    </location>
</feature>